<dbReference type="InterPro" id="IPR051783">
    <property type="entry name" value="NAD(P)-dependent_oxidoreduct"/>
</dbReference>
<dbReference type="GO" id="GO:0004029">
    <property type="term" value="F:aldehyde dehydrogenase (NAD+) activity"/>
    <property type="evidence" value="ECO:0007669"/>
    <property type="project" value="TreeGrafter"/>
</dbReference>
<evidence type="ECO:0000313" key="3">
    <source>
        <dbReference type="Proteomes" id="UP000094056"/>
    </source>
</evidence>
<name>A0A1E3XE62_9BACT</name>
<reference evidence="2 3" key="1">
    <citation type="submission" date="2016-07" db="EMBL/GenBank/DDBJ databases">
        <title>Draft genome of Scalindua rubra, obtained from a brine-seawater interface in the Red Sea, sheds light on salt adaptation in anammox bacteria.</title>
        <authorList>
            <person name="Speth D.R."/>
            <person name="Lagkouvardos I."/>
            <person name="Wang Y."/>
            <person name="Qian P.-Y."/>
            <person name="Dutilh B.E."/>
            <person name="Jetten M.S."/>
        </authorList>
    </citation>
    <scope>NUCLEOTIDE SEQUENCE [LARGE SCALE GENOMIC DNA]</scope>
    <source>
        <strain evidence="2">BSI-1</strain>
    </source>
</reference>
<dbReference type="InterPro" id="IPR036291">
    <property type="entry name" value="NAD(P)-bd_dom_sf"/>
</dbReference>
<evidence type="ECO:0000313" key="2">
    <source>
        <dbReference type="EMBL" id="ODS33913.1"/>
    </source>
</evidence>
<dbReference type="InterPro" id="IPR001509">
    <property type="entry name" value="Epimerase_deHydtase"/>
</dbReference>
<dbReference type="AlphaFoldDB" id="A0A1E3XE62"/>
<dbReference type="PANTHER" id="PTHR48079:SF6">
    <property type="entry name" value="NAD(P)-BINDING DOMAIN-CONTAINING PROTEIN-RELATED"/>
    <property type="match status" value="1"/>
</dbReference>
<dbReference type="Pfam" id="PF01370">
    <property type="entry name" value="Epimerase"/>
    <property type="match status" value="1"/>
</dbReference>
<dbReference type="SUPFAM" id="SSF51735">
    <property type="entry name" value="NAD(P)-binding Rossmann-fold domains"/>
    <property type="match status" value="1"/>
</dbReference>
<dbReference type="Gene3D" id="3.40.50.720">
    <property type="entry name" value="NAD(P)-binding Rossmann-like Domain"/>
    <property type="match status" value="1"/>
</dbReference>
<feature type="domain" description="NAD-dependent epimerase/dehydratase" evidence="1">
    <location>
        <begin position="9"/>
        <end position="236"/>
    </location>
</feature>
<accession>A0A1E3XE62</accession>
<proteinExistence type="predicted"/>
<comment type="caution">
    <text evidence="2">The sequence shown here is derived from an EMBL/GenBank/DDBJ whole genome shotgun (WGS) entry which is preliminary data.</text>
</comment>
<protein>
    <submittedName>
        <fullName evidence="2">NAD-dependent epimerase/dehydratase</fullName>
    </submittedName>
</protein>
<sequence>MQKTNTNRILVIGGTGFIGSNLVGYLAEKGNEVVIYHRKDSNLKNMNGFPFKSVFGDLTDKDNIEDTLYQAMEGCKAVYNLAVCGSPIKKYHRLREIVNIEAAKTVAMVARKIGGLRLIHVSSSTAVGYPDNNEIAGKNYTFNAGYDHYALTKLQGEQAVLEEVKRGLDAVIAIPCSTVGSHGMKPHQLNVFKRIAQGKTWIYPPGGLCLTNVNDLVKGLVLCYEKGVKGERYILGGNNITYKQYLNEIAYATHGKAPRIRLPKLILNWLGFGAETFFNILKKETPIDKNVAKMIGKNLFYSSELSKKELGYTITDWRETIRETVKQLNIN</sequence>
<evidence type="ECO:0000259" key="1">
    <source>
        <dbReference type="Pfam" id="PF01370"/>
    </source>
</evidence>
<organism evidence="2 3">
    <name type="scientific">Candidatus Scalindua rubra</name>
    <dbReference type="NCBI Taxonomy" id="1872076"/>
    <lineage>
        <taxon>Bacteria</taxon>
        <taxon>Pseudomonadati</taxon>
        <taxon>Planctomycetota</taxon>
        <taxon>Candidatus Brocadiia</taxon>
        <taxon>Candidatus Brocadiales</taxon>
        <taxon>Candidatus Scalinduaceae</taxon>
        <taxon>Candidatus Scalindua</taxon>
    </lineage>
</organism>
<dbReference type="EMBL" id="MAYW01000017">
    <property type="protein sequence ID" value="ODS33913.1"/>
    <property type="molecule type" value="Genomic_DNA"/>
</dbReference>
<dbReference type="GO" id="GO:0005737">
    <property type="term" value="C:cytoplasm"/>
    <property type="evidence" value="ECO:0007669"/>
    <property type="project" value="TreeGrafter"/>
</dbReference>
<dbReference type="Proteomes" id="UP000094056">
    <property type="component" value="Unassembled WGS sequence"/>
</dbReference>
<dbReference type="PANTHER" id="PTHR48079">
    <property type="entry name" value="PROTEIN YEEZ"/>
    <property type="match status" value="1"/>
</dbReference>
<gene>
    <name evidence="2" type="ORF">SCARUB_00984</name>
</gene>